<sequence length="71" mass="8115">MRRIFQLDGLDKGILSVGERQESNQIALCISHANQEAQILLSEEAFKELAHLRYVINFQSNDEEQSLKAVQ</sequence>
<name>A0A0E2Z2K6_9GAMM</name>
<evidence type="ECO:0000313" key="1">
    <source>
        <dbReference type="EMBL" id="KFI17780.1"/>
    </source>
</evidence>
<organism evidence="1 2">
    <name type="scientific">Nitrosococcus oceani C-27</name>
    <dbReference type="NCBI Taxonomy" id="314279"/>
    <lineage>
        <taxon>Bacteria</taxon>
        <taxon>Pseudomonadati</taxon>
        <taxon>Pseudomonadota</taxon>
        <taxon>Gammaproteobacteria</taxon>
        <taxon>Chromatiales</taxon>
        <taxon>Chromatiaceae</taxon>
        <taxon>Nitrosococcus</taxon>
    </lineage>
</organism>
<dbReference type="Proteomes" id="UP000028839">
    <property type="component" value="Unassembled WGS sequence"/>
</dbReference>
<comment type="caution">
    <text evidence="1">The sequence shown here is derived from an EMBL/GenBank/DDBJ whole genome shotgun (WGS) entry which is preliminary data.</text>
</comment>
<dbReference type="OrthoDB" id="5772605at2"/>
<dbReference type="AlphaFoldDB" id="A0A0E2Z2K6"/>
<evidence type="ECO:0000313" key="2">
    <source>
        <dbReference type="Proteomes" id="UP000028839"/>
    </source>
</evidence>
<dbReference type="HOGENOM" id="CLU_2771691_0_0_6"/>
<proteinExistence type="predicted"/>
<accession>A0A0E2Z2K6</accession>
<keyword evidence="1" id="KW-0614">Plasmid</keyword>
<geneLocation type="plasmid" evidence="1">
    <name>pA</name>
</geneLocation>
<protein>
    <submittedName>
        <fullName evidence="1">Uncharacterized protein</fullName>
    </submittedName>
</protein>
<gene>
    <name evidence="1" type="ORF">IB75_18650</name>
</gene>
<reference evidence="1 2" key="1">
    <citation type="submission" date="2014-07" db="EMBL/GenBank/DDBJ databases">
        <title>Comparative analysis of Nitrosococcus oceani genome inventories of strains from Pacific and Atlantic gyres.</title>
        <authorList>
            <person name="Lim C.K."/>
            <person name="Wang L."/>
            <person name="Sayavedra-Soto L.A."/>
            <person name="Klotz M.G."/>
        </authorList>
    </citation>
    <scope>NUCLEOTIDE SEQUENCE [LARGE SCALE GENOMIC DNA]</scope>
    <source>
        <strain evidence="1 2">C-27</strain>
        <plasmid evidence="1">pA</plasmid>
    </source>
</reference>
<dbReference type="EMBL" id="JPGN01000541">
    <property type="protein sequence ID" value="KFI17780.1"/>
    <property type="molecule type" value="Genomic_DNA"/>
</dbReference>